<evidence type="ECO:0000256" key="12">
    <source>
        <dbReference type="ARBA" id="ARBA00045373"/>
    </source>
</evidence>
<dbReference type="GO" id="GO:0007417">
    <property type="term" value="P:central nervous system development"/>
    <property type="evidence" value="ECO:0007669"/>
    <property type="project" value="UniProtKB-ARBA"/>
</dbReference>
<dbReference type="InterPro" id="IPR029044">
    <property type="entry name" value="Nucleotide-diphossugar_trans"/>
</dbReference>
<comment type="similarity">
    <text evidence="2">Belongs to the eIF-2B gamma/epsilon subunits family.</text>
</comment>
<organism evidence="17 18">
    <name type="scientific">Anas zonorhyncha</name>
    <name type="common">Eastern spot-billed duck</name>
    <dbReference type="NCBI Taxonomy" id="75864"/>
    <lineage>
        <taxon>Eukaryota</taxon>
        <taxon>Metazoa</taxon>
        <taxon>Chordata</taxon>
        <taxon>Craniata</taxon>
        <taxon>Vertebrata</taxon>
        <taxon>Euteleostomi</taxon>
        <taxon>Archelosauria</taxon>
        <taxon>Archosauria</taxon>
        <taxon>Dinosauria</taxon>
        <taxon>Saurischia</taxon>
        <taxon>Theropoda</taxon>
        <taxon>Coelurosauria</taxon>
        <taxon>Aves</taxon>
        <taxon>Neognathae</taxon>
        <taxon>Galloanserae</taxon>
        <taxon>Anseriformes</taxon>
        <taxon>Anatidae</taxon>
        <taxon>Anatinae</taxon>
        <taxon>Anas</taxon>
    </lineage>
</organism>
<dbReference type="Gene3D" id="3.90.1750.10">
    <property type="entry name" value="Hect, E3 ligase catalytic domains"/>
    <property type="match status" value="1"/>
</dbReference>
<dbReference type="Gene3D" id="2.60.120.260">
    <property type="entry name" value="Galactose-binding domain-like"/>
    <property type="match status" value="1"/>
</dbReference>
<dbReference type="Gene3D" id="3.30.2410.10">
    <property type="entry name" value="Hect, E3 ligase catalytic domain"/>
    <property type="match status" value="1"/>
</dbReference>
<dbReference type="GO" id="GO:0004842">
    <property type="term" value="F:ubiquitin-protein transferase activity"/>
    <property type="evidence" value="ECO:0007669"/>
    <property type="project" value="InterPro"/>
</dbReference>
<keyword evidence="7 14" id="KW-0833">Ubl conjugation pathway</keyword>
<dbReference type="GO" id="GO:0030695">
    <property type="term" value="F:GTPase regulator activity"/>
    <property type="evidence" value="ECO:0007669"/>
    <property type="project" value="UniProtKB-ARBA"/>
</dbReference>
<dbReference type="Gene3D" id="3.30.2160.10">
    <property type="entry name" value="Hect, E3 ligase catalytic domain"/>
    <property type="match status" value="1"/>
</dbReference>
<dbReference type="GO" id="GO:0005829">
    <property type="term" value="C:cytosol"/>
    <property type="evidence" value="ECO:0007669"/>
    <property type="project" value="UniProtKB-SubCell"/>
</dbReference>
<dbReference type="Pfam" id="PF03256">
    <property type="entry name" value="ANAPC10"/>
    <property type="match status" value="1"/>
</dbReference>
<dbReference type="GO" id="GO:0043161">
    <property type="term" value="P:proteasome-mediated ubiquitin-dependent protein catabolic process"/>
    <property type="evidence" value="ECO:0007669"/>
    <property type="project" value="TreeGrafter"/>
</dbReference>
<dbReference type="Pfam" id="PF00632">
    <property type="entry name" value="HECT"/>
    <property type="match status" value="1"/>
</dbReference>
<reference evidence="17" key="1">
    <citation type="submission" date="2025-08" db="UniProtKB">
        <authorList>
            <consortium name="Ensembl"/>
        </authorList>
    </citation>
    <scope>IDENTIFICATION</scope>
</reference>
<feature type="active site" description="Glycyl thioester intermediate" evidence="14">
    <location>
        <position position="810"/>
    </location>
</feature>
<dbReference type="SMART" id="SM01337">
    <property type="entry name" value="APC10"/>
    <property type="match status" value="1"/>
</dbReference>
<dbReference type="SUPFAM" id="SSF53448">
    <property type="entry name" value="Nucleotide-diphospho-sugar transferases"/>
    <property type="match status" value="1"/>
</dbReference>
<dbReference type="FunFam" id="3.90.550.10:FF:000105">
    <property type="entry name" value="translation initiation factor eIF-2B subunit gamma"/>
    <property type="match status" value="1"/>
</dbReference>
<evidence type="ECO:0000256" key="1">
    <source>
        <dbReference type="ARBA" id="ARBA00004514"/>
    </source>
</evidence>
<sequence>MRAGGEAPHQVLGRLRFLLQCSECFRRARALPAALCYVPREVQYKICKDPAAATAAAAARSLLSVWDSPGPARGGKRAARATIEVRKGGCLRATGEEYCNGAGLWVKLSKEHLEECRCSQELDEGWLLARRFGEGGDKLVPVEAAEKIQWQHQTFGVDYKPAASWEQVVDLTYSMRLGEKPRPLEQDEAAVRKFRSVPPSWSYEHDMELGRFLYDHSERSLQSRDCIKEHIYSVEVSSQAEGYKACHLTDNQAETFWESNGTVGEHWVRLNMKKGAIVKKLWLTLAVQIHSYIPRKVAVYGGTPNNLQHLRTVLINENSFQDVCILRDMKTHLPVLEIRILECRDQGCDVRLRGIKIKSFWEWELNLNADMFQPERLGRYPLLEGMDADVLYRRAVLIQRFVQLLDSVLWYLIPISEESIGTFNVLRSMKPFLLLSEQGSALIAQCLQSSESSPPASMPKLYINRQLARAHRAHPQLDPSGKNTVFTQVYESLAHSEKIKEPLDYRWPRNYIQWWECDFTMEGIVDNGGGFRDSLSDISEELCPSSGDVPVPLPFFVRTPNQGNNSSDARDMYVPNPSCKDFAKYKWIGQLMGAALRSKEILALSLPGLVWKQLAGEEVIWSKDFAAVDAELVKLLEVLEGVDREAFDFMFGRELTYTTVRSDQRLVELIPNGSSTVVRYEDRKEFIRLVQKARLEESKEQVAALRAGLLRVVPQAVLDLLTWQQLERKVCGNPELTVDNVKAFITFEDLNSDDPRIRIFLEALSNFTSEDLSRFLKFVTGRSRLPVQILVYPDRSGTEQVDVMPQASTCSCTLYLPNYSSAQACEELLRYAVYNCMSIDTDTDEPAGLEVAVDSPELWRYFVMEFQAVLMAAGGGSRMTDLTASIPKPLLPVGNRPLLWYPLNLLERAGFEEVIVITRKEIQKMLNLDTKMKLDFVCISDNADMGTADSLRHIHQKIKTDVLVLSCDLITDVDLYKVVDLFRTHDATLSMLMKKTHEPAEVVPGQKGKKKPVEQRDFIGVDDTGKRLLFMANEADLDEELVIKRSILQKHPRMHIRTGLMDAHLYCLKKYVVDFLVENRSITSLRSELIPHLVRKQFSSPTSLQKGLNNKEEDQKKKEQASLDIYSFIKEDNSLLKPAPDNSCWNDHRGDMNETLHEGKVRCYVHIMKEGLCFRVNTLGLYIEANRQVPKLLLNLGLEEPLVHGSAQITDRGMVGSDSIIGSSTQVGEKTSIKHSIIGSMCTIKDKVKITNCIIMNSVTIEEGCCLQGSVICHNAVIEKGADIKDCLIGSDQRLETKAKHVNEVIVGTEQLMEI</sequence>
<dbReference type="FunFam" id="2.160.10.10:FF:000031">
    <property type="entry name" value="Translation initiation factor eIF-2B subunit gamma"/>
    <property type="match status" value="1"/>
</dbReference>
<protein>
    <recommendedName>
        <fullName evidence="10">Translation initiation factor eIF2B subunit gamma</fullName>
    </recommendedName>
    <alternativeName>
        <fullName evidence="11">eIF2B GDP-GTP exchange factor subunit gamma</fullName>
    </alternativeName>
</protein>
<comment type="subcellular location">
    <subcellularLocation>
        <location evidence="1">Cytoplasm</location>
        <location evidence="1">Cytosol</location>
    </subcellularLocation>
</comment>
<reference evidence="17" key="2">
    <citation type="submission" date="2025-09" db="UniProtKB">
        <authorList>
            <consortium name="Ensembl"/>
        </authorList>
    </citation>
    <scope>IDENTIFICATION</scope>
</reference>
<feature type="domain" description="HECT" evidence="15">
    <location>
        <begin position="501"/>
        <end position="852"/>
    </location>
</feature>
<dbReference type="InterPro" id="IPR000569">
    <property type="entry name" value="HECT_dom"/>
</dbReference>
<dbReference type="InterPro" id="IPR008979">
    <property type="entry name" value="Galactose-bd-like_sf"/>
</dbReference>
<keyword evidence="6" id="KW-0808">Transferase</keyword>
<evidence type="ECO:0000256" key="6">
    <source>
        <dbReference type="ARBA" id="ARBA00022679"/>
    </source>
</evidence>
<dbReference type="PANTHER" id="PTHR46654">
    <property type="entry name" value="E3 UBIQUITIN-PROTEIN LIGASE HECTD3"/>
    <property type="match status" value="1"/>
</dbReference>
<keyword evidence="9" id="KW-0007">Acetylation</keyword>
<dbReference type="InterPro" id="IPR056764">
    <property type="entry name" value="LbH_EIF2B3/5"/>
</dbReference>
<keyword evidence="5" id="KW-0597">Phosphoprotein</keyword>
<dbReference type="Proteomes" id="UP000694549">
    <property type="component" value="Unplaced"/>
</dbReference>
<dbReference type="CDD" id="cd04652">
    <property type="entry name" value="LbH_eIF2B_gamma_C"/>
    <property type="match status" value="1"/>
</dbReference>
<dbReference type="GO" id="GO:0005851">
    <property type="term" value="C:eukaryotic translation initiation factor 2B complex"/>
    <property type="evidence" value="ECO:0007669"/>
    <property type="project" value="UniProtKB-ARBA"/>
</dbReference>
<dbReference type="SUPFAM" id="SSF49785">
    <property type="entry name" value="Galactose-binding domain-like"/>
    <property type="match status" value="1"/>
</dbReference>
<dbReference type="Pfam" id="PF25084">
    <property type="entry name" value="LbH_EIF2B"/>
    <property type="match status" value="1"/>
</dbReference>
<evidence type="ECO:0000256" key="13">
    <source>
        <dbReference type="ARBA" id="ARBA00046432"/>
    </source>
</evidence>
<dbReference type="PROSITE" id="PS51284">
    <property type="entry name" value="DOC"/>
    <property type="match status" value="1"/>
</dbReference>
<dbReference type="InterPro" id="IPR042469">
    <property type="entry name" value="HECTD3"/>
</dbReference>
<proteinExistence type="inferred from homology"/>
<dbReference type="CDD" id="cd04198">
    <property type="entry name" value="eIF-2B_gamma_N"/>
    <property type="match status" value="1"/>
</dbReference>
<dbReference type="GO" id="GO:0003743">
    <property type="term" value="F:translation initiation factor activity"/>
    <property type="evidence" value="ECO:0007669"/>
    <property type="project" value="UniProtKB-KW"/>
</dbReference>
<evidence type="ECO:0000256" key="11">
    <source>
        <dbReference type="ARBA" id="ARBA00044229"/>
    </source>
</evidence>
<dbReference type="Ensembl" id="ENSAZOT00000030546.1">
    <property type="protein sequence ID" value="ENSAZOP00000028523.1"/>
    <property type="gene ID" value="ENSAZOG00000017978.1"/>
</dbReference>
<keyword evidence="8" id="KW-0648">Protein biosynthesis</keyword>
<dbReference type="Gene3D" id="2.160.10.10">
    <property type="entry name" value="Hexapeptide repeat proteins"/>
    <property type="match status" value="1"/>
</dbReference>
<name>A0A8B9VZB7_9AVES</name>
<evidence type="ECO:0000259" key="16">
    <source>
        <dbReference type="PROSITE" id="PS51284"/>
    </source>
</evidence>
<evidence type="ECO:0000259" key="15">
    <source>
        <dbReference type="PROSITE" id="PS50237"/>
    </source>
</evidence>
<accession>A0A8B9VZB7</accession>
<keyword evidence="4" id="KW-0396">Initiation factor</keyword>
<comment type="subunit">
    <text evidence="13">Component of the translation initiation factor 2B (eIF2B) complex which is a heterodecamer of two sets of five different subunits: alpha, beta, gamma, delta and epsilon. Subunits alpha, beta and delta comprise a regulatory subcomplex and subunits epsilon and gamma comprise a catalytic subcomplex. Within the complex, the hexameric regulatory complex resides at the center, with the two heterodimeric catalytic subcomplexes bound on opposite sides.</text>
</comment>
<dbReference type="SUPFAM" id="SSF56204">
    <property type="entry name" value="Hect, E3 ligase catalytic domain"/>
    <property type="match status" value="1"/>
</dbReference>
<evidence type="ECO:0000256" key="14">
    <source>
        <dbReference type="PROSITE-ProRule" id="PRU00104"/>
    </source>
</evidence>
<feature type="domain" description="DOC" evidence="16">
    <location>
        <begin position="204"/>
        <end position="384"/>
    </location>
</feature>
<dbReference type="PANTHER" id="PTHR46654:SF1">
    <property type="entry name" value="E3 UBIQUITIN-PROTEIN LIGASE HECTD3"/>
    <property type="match status" value="1"/>
</dbReference>
<keyword evidence="18" id="KW-1185">Reference proteome</keyword>
<evidence type="ECO:0000256" key="9">
    <source>
        <dbReference type="ARBA" id="ARBA00022990"/>
    </source>
</evidence>
<evidence type="ECO:0000256" key="8">
    <source>
        <dbReference type="ARBA" id="ARBA00022917"/>
    </source>
</evidence>
<dbReference type="Gene3D" id="3.90.550.10">
    <property type="entry name" value="Spore Coat Polysaccharide Biosynthesis Protein SpsA, Chain A"/>
    <property type="match status" value="1"/>
</dbReference>
<evidence type="ECO:0000256" key="5">
    <source>
        <dbReference type="ARBA" id="ARBA00022553"/>
    </source>
</evidence>
<evidence type="ECO:0000313" key="18">
    <source>
        <dbReference type="Proteomes" id="UP000694549"/>
    </source>
</evidence>
<evidence type="ECO:0000256" key="10">
    <source>
        <dbReference type="ARBA" id="ARBA00044196"/>
    </source>
</evidence>
<dbReference type="InterPro" id="IPR035983">
    <property type="entry name" value="Hect_E3_ubiquitin_ligase"/>
</dbReference>
<evidence type="ECO:0000256" key="7">
    <source>
        <dbReference type="ARBA" id="ARBA00022786"/>
    </source>
</evidence>
<evidence type="ECO:0000256" key="2">
    <source>
        <dbReference type="ARBA" id="ARBA00007878"/>
    </source>
</evidence>
<dbReference type="InterPro" id="IPR005835">
    <property type="entry name" value="NTP_transferase_dom"/>
</dbReference>
<dbReference type="InterPro" id="IPR004939">
    <property type="entry name" value="APC_su10/DOC_dom"/>
</dbReference>
<dbReference type="Pfam" id="PF00483">
    <property type="entry name" value="NTP_transferase"/>
    <property type="match status" value="1"/>
</dbReference>
<evidence type="ECO:0000313" key="17">
    <source>
        <dbReference type="Ensembl" id="ENSAZOP00000028523.1"/>
    </source>
</evidence>
<evidence type="ECO:0000256" key="3">
    <source>
        <dbReference type="ARBA" id="ARBA00022490"/>
    </source>
</evidence>
<evidence type="ECO:0000256" key="4">
    <source>
        <dbReference type="ARBA" id="ARBA00022540"/>
    </source>
</evidence>
<dbReference type="SMART" id="SM00119">
    <property type="entry name" value="HECTc"/>
    <property type="match status" value="1"/>
</dbReference>
<comment type="function">
    <text evidence="12">Acts as a component of the translation initiation factor 2B (eIF2B) complex, which catalyzes the exchange of GDP for GTP on the eukaryotic initiation factor 2 (eIF2) complex gamma subunit. Its guanine nucleotide exchange factor activity is repressed when bound to eIF2 complex phosphorylated on the alpha subunit, thereby limiting the amount of methionyl-initiator methionine tRNA available to the ribosome and consequently global translation is repressed.</text>
</comment>
<dbReference type="PROSITE" id="PS50237">
    <property type="entry name" value="HECT"/>
    <property type="match status" value="1"/>
</dbReference>
<keyword evidence="3" id="KW-0963">Cytoplasm</keyword>